<accession>A0A8J2MY38</accession>
<organism evidence="6 8">
    <name type="scientific">Cotesia congregata</name>
    <name type="common">Parasitoid wasp</name>
    <name type="synonym">Apanteles congregatus</name>
    <dbReference type="NCBI Taxonomy" id="51543"/>
    <lineage>
        <taxon>Eukaryota</taxon>
        <taxon>Metazoa</taxon>
        <taxon>Ecdysozoa</taxon>
        <taxon>Arthropoda</taxon>
        <taxon>Hexapoda</taxon>
        <taxon>Insecta</taxon>
        <taxon>Pterygota</taxon>
        <taxon>Neoptera</taxon>
        <taxon>Endopterygota</taxon>
        <taxon>Hymenoptera</taxon>
        <taxon>Apocrita</taxon>
        <taxon>Ichneumonoidea</taxon>
        <taxon>Braconidae</taxon>
        <taxon>Microgastrinae</taxon>
        <taxon>Cotesia</taxon>
    </lineage>
</organism>
<evidence type="ECO:0000256" key="4">
    <source>
        <dbReference type="SAM" id="SignalP"/>
    </source>
</evidence>
<keyword evidence="2" id="KW-0862">Zinc</keyword>
<keyword evidence="8" id="KW-1185">Reference proteome</keyword>
<dbReference type="EMBL" id="CAJNRD030001124">
    <property type="protein sequence ID" value="CAG5109005.1"/>
    <property type="molecule type" value="Genomic_DNA"/>
</dbReference>
<dbReference type="AlphaFoldDB" id="A0A8J2MY38"/>
<dbReference type="SMART" id="SM00184">
    <property type="entry name" value="RING"/>
    <property type="match status" value="2"/>
</dbReference>
<dbReference type="InterPro" id="IPR013083">
    <property type="entry name" value="Znf_RING/FYVE/PHD"/>
</dbReference>
<keyword evidence="4" id="KW-0732">Signal</keyword>
<evidence type="ECO:0000313" key="7">
    <source>
        <dbReference type="EMBL" id="CAG5109005.1"/>
    </source>
</evidence>
<keyword evidence="1" id="KW-0479">Metal-binding</keyword>
<comment type="caution">
    <text evidence="6">The sequence shown here is derived from an EMBL/GenBank/DDBJ whole genome shotgun (WGS) entry which is preliminary data.</text>
</comment>
<protein>
    <recommendedName>
        <fullName evidence="5">RING-type domain-containing protein</fullName>
    </recommendedName>
</protein>
<dbReference type="SUPFAM" id="SSF57850">
    <property type="entry name" value="RING/U-box"/>
    <property type="match status" value="1"/>
</dbReference>
<evidence type="ECO:0000256" key="2">
    <source>
        <dbReference type="ARBA" id="ARBA00022833"/>
    </source>
</evidence>
<gene>
    <name evidence="6" type="ORF">HICCMSTLAB_LOCUS11333</name>
    <name evidence="7" type="ORF">HICCMSTLAB_LOCUS13641</name>
</gene>
<feature type="domain" description="RING-type" evidence="5">
    <location>
        <begin position="56"/>
        <end position="95"/>
    </location>
</feature>
<evidence type="ECO:0000313" key="8">
    <source>
        <dbReference type="Proteomes" id="UP000786811"/>
    </source>
</evidence>
<reference evidence="6" key="1">
    <citation type="submission" date="2021-04" db="EMBL/GenBank/DDBJ databases">
        <authorList>
            <person name="Chebbi M.A.C M."/>
        </authorList>
    </citation>
    <scope>NUCLEOTIDE SEQUENCE</scope>
</reference>
<evidence type="ECO:0000256" key="1">
    <source>
        <dbReference type="ARBA" id="ARBA00022771"/>
    </source>
</evidence>
<dbReference type="Proteomes" id="UP000786811">
    <property type="component" value="Unassembled WGS sequence"/>
</dbReference>
<dbReference type="InterPro" id="IPR001841">
    <property type="entry name" value="Znf_RING"/>
</dbReference>
<feature type="region of interest" description="Disordered" evidence="3">
    <location>
        <begin position="116"/>
        <end position="146"/>
    </location>
</feature>
<feature type="domain" description="RING-type" evidence="5">
    <location>
        <begin position="158"/>
        <end position="194"/>
    </location>
</feature>
<sequence length="215" mass="24177">MNPFAGAALTTLCLVVGAVAATIFAFSQRQYNNNHHENHHNRQNKFNPRRARNLTCPFCGQAVVANDYPLACGHLCHVTCFRARLASRRDNCSFCYDDQDDEAVLKESFSRMDEEVRYRTNHQSSSNINENDVTPASAPESTSGTASTTTKEVCCAFCKVWLEIPADQKQLTCGHYAHNNCFEKLKHLVKCQECTNDSSDSEDEIESPSHFVPKY</sequence>
<evidence type="ECO:0000313" key="6">
    <source>
        <dbReference type="EMBL" id="CAG5103085.1"/>
    </source>
</evidence>
<feature type="compositionally biased region" description="Polar residues" evidence="3">
    <location>
        <begin position="121"/>
        <end position="146"/>
    </location>
</feature>
<name>A0A8J2MY38_COTCN</name>
<dbReference type="Gene3D" id="3.30.40.10">
    <property type="entry name" value="Zinc/RING finger domain, C3HC4 (zinc finger)"/>
    <property type="match status" value="1"/>
</dbReference>
<evidence type="ECO:0000256" key="3">
    <source>
        <dbReference type="SAM" id="MobiDB-lite"/>
    </source>
</evidence>
<evidence type="ECO:0000259" key="5">
    <source>
        <dbReference type="SMART" id="SM00184"/>
    </source>
</evidence>
<feature type="chain" id="PRO_5036433491" description="RING-type domain-containing protein" evidence="4">
    <location>
        <begin position="21"/>
        <end position="215"/>
    </location>
</feature>
<dbReference type="GO" id="GO:0008270">
    <property type="term" value="F:zinc ion binding"/>
    <property type="evidence" value="ECO:0007669"/>
    <property type="project" value="UniProtKB-KW"/>
</dbReference>
<proteinExistence type="predicted"/>
<feature type="signal peptide" evidence="4">
    <location>
        <begin position="1"/>
        <end position="20"/>
    </location>
</feature>
<feature type="region of interest" description="Disordered" evidence="3">
    <location>
        <begin position="196"/>
        <end position="215"/>
    </location>
</feature>
<dbReference type="EMBL" id="CAJNRD030001123">
    <property type="protein sequence ID" value="CAG5103085.1"/>
    <property type="molecule type" value="Genomic_DNA"/>
</dbReference>
<dbReference type="OrthoDB" id="7704626at2759"/>
<keyword evidence="1" id="KW-0863">Zinc-finger</keyword>